<dbReference type="SUPFAM" id="SSF52540">
    <property type="entry name" value="P-loop containing nucleoside triphosphate hydrolases"/>
    <property type="match status" value="1"/>
</dbReference>
<evidence type="ECO:0000256" key="4">
    <source>
        <dbReference type="ARBA" id="ARBA00022806"/>
    </source>
</evidence>
<evidence type="ECO:0000256" key="1">
    <source>
        <dbReference type="ARBA" id="ARBA00012552"/>
    </source>
</evidence>
<evidence type="ECO:0000259" key="11">
    <source>
        <dbReference type="PROSITE" id="PS51194"/>
    </source>
</evidence>
<evidence type="ECO:0000259" key="10">
    <source>
        <dbReference type="PROSITE" id="PS51192"/>
    </source>
</evidence>
<evidence type="ECO:0000259" key="12">
    <source>
        <dbReference type="PROSITE" id="PS51195"/>
    </source>
</evidence>
<feature type="compositionally biased region" description="Gly residues" evidence="9">
    <location>
        <begin position="567"/>
        <end position="586"/>
    </location>
</feature>
<comment type="similarity">
    <text evidence="8">Belongs to the DEAD box helicase family.</text>
</comment>
<dbReference type="GO" id="GO:0005524">
    <property type="term" value="F:ATP binding"/>
    <property type="evidence" value="ECO:0007669"/>
    <property type="project" value="UniProtKB-KW"/>
</dbReference>
<comment type="caution">
    <text evidence="13">The sequence shown here is derived from an EMBL/GenBank/DDBJ whole genome shotgun (WGS) entry which is preliminary data.</text>
</comment>
<dbReference type="InterPro" id="IPR000629">
    <property type="entry name" value="RNA-helicase_DEAD-box_CS"/>
</dbReference>
<protein>
    <recommendedName>
        <fullName evidence="1">RNA helicase</fullName>
        <ecNumber evidence="1">3.6.4.13</ecNumber>
    </recommendedName>
</protein>
<reference evidence="13" key="1">
    <citation type="journal article" date="2023" name="Mol. Phylogenet. Evol.">
        <title>Genome-scale phylogeny and comparative genomics of the fungal order Sordariales.</title>
        <authorList>
            <person name="Hensen N."/>
            <person name="Bonometti L."/>
            <person name="Westerberg I."/>
            <person name="Brannstrom I.O."/>
            <person name="Guillou S."/>
            <person name="Cros-Aarteil S."/>
            <person name="Calhoun S."/>
            <person name="Haridas S."/>
            <person name="Kuo A."/>
            <person name="Mondo S."/>
            <person name="Pangilinan J."/>
            <person name="Riley R."/>
            <person name="LaButti K."/>
            <person name="Andreopoulos B."/>
            <person name="Lipzen A."/>
            <person name="Chen C."/>
            <person name="Yan M."/>
            <person name="Daum C."/>
            <person name="Ng V."/>
            <person name="Clum A."/>
            <person name="Steindorff A."/>
            <person name="Ohm R.A."/>
            <person name="Martin F."/>
            <person name="Silar P."/>
            <person name="Natvig D.O."/>
            <person name="Lalanne C."/>
            <person name="Gautier V."/>
            <person name="Ament-Velasquez S.L."/>
            <person name="Kruys A."/>
            <person name="Hutchinson M.I."/>
            <person name="Powell A.J."/>
            <person name="Barry K."/>
            <person name="Miller A.N."/>
            <person name="Grigoriev I.V."/>
            <person name="Debuchy R."/>
            <person name="Gladieux P."/>
            <person name="Hiltunen Thoren M."/>
            <person name="Johannesson H."/>
        </authorList>
    </citation>
    <scope>NUCLEOTIDE SEQUENCE</scope>
    <source>
        <strain evidence="13">FGSC 1904</strain>
    </source>
</reference>
<dbReference type="PANTHER" id="PTHR47958">
    <property type="entry name" value="ATP-DEPENDENT RNA HELICASE DBP3"/>
    <property type="match status" value="1"/>
</dbReference>
<keyword evidence="5 8" id="KW-0067">ATP-binding</keyword>
<proteinExistence type="inferred from homology"/>
<evidence type="ECO:0000313" key="13">
    <source>
        <dbReference type="EMBL" id="KAK3389017.1"/>
    </source>
</evidence>
<evidence type="ECO:0000256" key="7">
    <source>
        <dbReference type="PROSITE-ProRule" id="PRU00552"/>
    </source>
</evidence>
<feature type="domain" description="Helicase C-terminal" evidence="11">
    <location>
        <begin position="381"/>
        <end position="553"/>
    </location>
</feature>
<keyword evidence="4 8" id="KW-0347">Helicase</keyword>
<dbReference type="EMBL" id="JAUTDP010000014">
    <property type="protein sequence ID" value="KAK3389017.1"/>
    <property type="molecule type" value="Genomic_DNA"/>
</dbReference>
<dbReference type="Pfam" id="PF00270">
    <property type="entry name" value="DEAD"/>
    <property type="match status" value="1"/>
</dbReference>
<feature type="compositionally biased region" description="Low complexity" evidence="9">
    <location>
        <begin position="587"/>
        <end position="597"/>
    </location>
</feature>
<dbReference type="Proteomes" id="UP001281003">
    <property type="component" value="Unassembled WGS sequence"/>
</dbReference>
<feature type="region of interest" description="Disordered" evidence="9">
    <location>
        <begin position="559"/>
        <end position="630"/>
    </location>
</feature>
<dbReference type="AlphaFoldDB" id="A0AAE0U300"/>
<evidence type="ECO:0000256" key="6">
    <source>
        <dbReference type="ARBA" id="ARBA00047984"/>
    </source>
</evidence>
<dbReference type="PROSITE" id="PS00039">
    <property type="entry name" value="DEAD_ATP_HELICASE"/>
    <property type="match status" value="1"/>
</dbReference>
<dbReference type="GO" id="GO:0016787">
    <property type="term" value="F:hydrolase activity"/>
    <property type="evidence" value="ECO:0007669"/>
    <property type="project" value="UniProtKB-KW"/>
</dbReference>
<dbReference type="PROSITE" id="PS51194">
    <property type="entry name" value="HELICASE_CTER"/>
    <property type="match status" value="1"/>
</dbReference>
<dbReference type="CDD" id="cd18787">
    <property type="entry name" value="SF2_C_DEAD"/>
    <property type="match status" value="1"/>
</dbReference>
<dbReference type="Gene3D" id="3.40.50.300">
    <property type="entry name" value="P-loop containing nucleotide triphosphate hydrolases"/>
    <property type="match status" value="2"/>
</dbReference>
<evidence type="ECO:0000256" key="2">
    <source>
        <dbReference type="ARBA" id="ARBA00022741"/>
    </source>
</evidence>
<dbReference type="PROSITE" id="PS51192">
    <property type="entry name" value="HELICASE_ATP_BIND_1"/>
    <property type="match status" value="1"/>
</dbReference>
<keyword evidence="3 8" id="KW-0378">Hydrolase</keyword>
<feature type="short sequence motif" description="Q motif" evidence="7">
    <location>
        <begin position="142"/>
        <end position="170"/>
    </location>
</feature>
<comment type="catalytic activity">
    <reaction evidence="6">
        <text>ATP + H2O = ADP + phosphate + H(+)</text>
        <dbReference type="Rhea" id="RHEA:13065"/>
        <dbReference type="ChEBI" id="CHEBI:15377"/>
        <dbReference type="ChEBI" id="CHEBI:15378"/>
        <dbReference type="ChEBI" id="CHEBI:30616"/>
        <dbReference type="ChEBI" id="CHEBI:43474"/>
        <dbReference type="ChEBI" id="CHEBI:456216"/>
        <dbReference type="EC" id="3.6.4.13"/>
    </reaction>
</comment>
<dbReference type="Pfam" id="PF00271">
    <property type="entry name" value="Helicase_C"/>
    <property type="match status" value="1"/>
</dbReference>
<dbReference type="InterPro" id="IPR001650">
    <property type="entry name" value="Helicase_C-like"/>
</dbReference>
<accession>A0AAE0U300</accession>
<feature type="domain" description="DEAD-box RNA helicase Q" evidence="12">
    <location>
        <begin position="142"/>
        <end position="170"/>
    </location>
</feature>
<evidence type="ECO:0000256" key="9">
    <source>
        <dbReference type="SAM" id="MobiDB-lite"/>
    </source>
</evidence>
<dbReference type="SMART" id="SM00490">
    <property type="entry name" value="HELICc"/>
    <property type="match status" value="1"/>
</dbReference>
<evidence type="ECO:0000256" key="8">
    <source>
        <dbReference type="RuleBase" id="RU000492"/>
    </source>
</evidence>
<dbReference type="SMART" id="SM00487">
    <property type="entry name" value="DEXDc"/>
    <property type="match status" value="1"/>
</dbReference>
<organism evidence="13 14">
    <name type="scientific">Sordaria brevicollis</name>
    <dbReference type="NCBI Taxonomy" id="83679"/>
    <lineage>
        <taxon>Eukaryota</taxon>
        <taxon>Fungi</taxon>
        <taxon>Dikarya</taxon>
        <taxon>Ascomycota</taxon>
        <taxon>Pezizomycotina</taxon>
        <taxon>Sordariomycetes</taxon>
        <taxon>Sordariomycetidae</taxon>
        <taxon>Sordariales</taxon>
        <taxon>Sordariaceae</taxon>
        <taxon>Sordaria</taxon>
    </lineage>
</organism>
<evidence type="ECO:0000256" key="5">
    <source>
        <dbReference type="ARBA" id="ARBA00022840"/>
    </source>
</evidence>
<dbReference type="InterPro" id="IPR014001">
    <property type="entry name" value="Helicase_ATP-bd"/>
</dbReference>
<dbReference type="InterPro" id="IPR027417">
    <property type="entry name" value="P-loop_NTPase"/>
</dbReference>
<evidence type="ECO:0000256" key="3">
    <source>
        <dbReference type="ARBA" id="ARBA00022801"/>
    </source>
</evidence>
<evidence type="ECO:0000313" key="14">
    <source>
        <dbReference type="Proteomes" id="UP001281003"/>
    </source>
</evidence>
<dbReference type="PROSITE" id="PS51195">
    <property type="entry name" value="Q_MOTIF"/>
    <property type="match status" value="1"/>
</dbReference>
<feature type="domain" description="Helicase ATP-binding" evidence="10">
    <location>
        <begin position="173"/>
        <end position="369"/>
    </location>
</feature>
<dbReference type="EC" id="3.6.4.13" evidence="1"/>
<name>A0AAE0U300_SORBR</name>
<dbReference type="InterPro" id="IPR014014">
    <property type="entry name" value="RNA_helicase_DEAD_Q_motif"/>
</dbReference>
<dbReference type="InterPro" id="IPR011545">
    <property type="entry name" value="DEAD/DEAH_box_helicase_dom"/>
</dbReference>
<feature type="region of interest" description="Disordered" evidence="9">
    <location>
        <begin position="1"/>
        <end position="20"/>
    </location>
</feature>
<feature type="compositionally biased region" description="Gly residues" evidence="9">
    <location>
        <begin position="598"/>
        <end position="615"/>
    </location>
</feature>
<sequence>MADNGWGVTPAATEAEPGAWGTTDLQAALPEENGHTEHHTNGAENGAAPAPVEQVVPPKLEGWVEATPYQYEEFANRDTEWDGQARIYEWDGEEGDIGPEFPELEVQLFGPVEERGRRGIDFSAIAELELVQEGPTRVEPIDAFKNAGLHPAMLRNVELAGYDVPTPIQRYCVPAIGQGHDVIAIAQTGSGKTAAYLIPIINKLMGKAKKLAAPRPNPVTYQPGIDPPCRAEPLVVIVCPSRELAVQIFNEARKFCYRSMLRPCVIYGGGPMREQMEQIAKGCDILVASPGRLIDFMDRPDILSLRRVRYMVIDEADEMLHDDWKDELDQILSGGDQEEGNIKYMLFSATFPKAARDLAKTHLADNHVRLRVGRAGSTHGNIKQDIVWVEPHLKKTACLDLLNSVPPGRTIIFVNSKRAADELDDFLFNKGVPCVSMHGDRTQREREAAMRAFRAGRSPVLITTAVTARGIDVRNVLHVINYDLPSAMYGGIEEYTHRIGRTGRIGHRGLATSFYTERDEDLASVLTRTLLETGQEVPDFLQQYIPEDKENLKFEADSDFEEDAGGGDDAGGGWGAGGDGGDGWGAGANTQDASGDASGWGGGDDAQASGGGGWGANDDTQVTTGNGWGA</sequence>
<dbReference type="GO" id="GO:0003676">
    <property type="term" value="F:nucleic acid binding"/>
    <property type="evidence" value="ECO:0007669"/>
    <property type="project" value="InterPro"/>
</dbReference>
<feature type="compositionally biased region" description="Polar residues" evidence="9">
    <location>
        <begin position="618"/>
        <end position="630"/>
    </location>
</feature>
<gene>
    <name evidence="13" type="ORF">B0T20DRAFT_397334</name>
</gene>
<dbReference type="GO" id="GO:0003724">
    <property type="term" value="F:RNA helicase activity"/>
    <property type="evidence" value="ECO:0007669"/>
    <property type="project" value="UniProtKB-EC"/>
</dbReference>
<reference evidence="13" key="2">
    <citation type="submission" date="2023-07" db="EMBL/GenBank/DDBJ databases">
        <authorList>
            <consortium name="Lawrence Berkeley National Laboratory"/>
            <person name="Haridas S."/>
            <person name="Hensen N."/>
            <person name="Bonometti L."/>
            <person name="Westerberg I."/>
            <person name="Brannstrom I.O."/>
            <person name="Guillou S."/>
            <person name="Cros-Aarteil S."/>
            <person name="Calhoun S."/>
            <person name="Kuo A."/>
            <person name="Mondo S."/>
            <person name="Pangilinan J."/>
            <person name="Riley R."/>
            <person name="LaButti K."/>
            <person name="Andreopoulos B."/>
            <person name="Lipzen A."/>
            <person name="Chen C."/>
            <person name="Yanf M."/>
            <person name="Daum C."/>
            <person name="Ng V."/>
            <person name="Clum A."/>
            <person name="Steindorff A."/>
            <person name="Ohm R."/>
            <person name="Martin F."/>
            <person name="Silar P."/>
            <person name="Natvig D."/>
            <person name="Lalanne C."/>
            <person name="Gautier V."/>
            <person name="Ament-velasquez S.L."/>
            <person name="Kruys A."/>
            <person name="Hutchinson M.I."/>
            <person name="Powell A.J."/>
            <person name="Barry K."/>
            <person name="Miller A.N."/>
            <person name="Grigoriev I.V."/>
            <person name="Debuchy R."/>
            <person name="Gladieux P."/>
            <person name="Thoren M.H."/>
            <person name="Johannesson H."/>
        </authorList>
    </citation>
    <scope>NUCLEOTIDE SEQUENCE</scope>
    <source>
        <strain evidence="13">FGSC 1904</strain>
    </source>
</reference>
<keyword evidence="2 8" id="KW-0547">Nucleotide-binding</keyword>
<keyword evidence="14" id="KW-1185">Reference proteome</keyword>